<dbReference type="AlphaFoldDB" id="A0A9X1M8W0"/>
<feature type="chain" id="PRO_5040993215" evidence="2">
    <location>
        <begin position="34"/>
        <end position="224"/>
    </location>
</feature>
<evidence type="ECO:0000313" key="4">
    <source>
        <dbReference type="EMBL" id="MCC3273633.1"/>
    </source>
</evidence>
<gene>
    <name evidence="4" type="ORF">LJ755_12945</name>
    <name evidence="5" type="ORF">MUK71_01930</name>
</gene>
<evidence type="ECO:0000313" key="5">
    <source>
        <dbReference type="EMBL" id="UON92438.1"/>
    </source>
</evidence>
<accession>A0A9X1M8W0</accession>
<reference evidence="4" key="1">
    <citation type="submission" date="2021-10" db="EMBL/GenBank/DDBJ databases">
        <title>Novel species in genus Arthrobacter.</title>
        <authorList>
            <person name="Liu Y."/>
        </authorList>
    </citation>
    <scope>NUCLEOTIDE SEQUENCE</scope>
    <source>
        <strain evidence="4">Zg-Y462</strain>
        <strain evidence="6">zg-Y462</strain>
    </source>
</reference>
<dbReference type="Proteomes" id="UP000829758">
    <property type="component" value="Chromosome"/>
</dbReference>
<dbReference type="RefSeq" id="WP_227929359.1">
    <property type="nucleotide sequence ID" value="NZ_CP094984.1"/>
</dbReference>
<dbReference type="EMBL" id="JAJFZT010000008">
    <property type="protein sequence ID" value="MCC3273633.1"/>
    <property type="molecule type" value="Genomic_DNA"/>
</dbReference>
<dbReference type="EMBL" id="CP094984">
    <property type="protein sequence ID" value="UON92438.1"/>
    <property type="molecule type" value="Genomic_DNA"/>
</dbReference>
<feature type="region of interest" description="Disordered" evidence="1">
    <location>
        <begin position="36"/>
        <end position="86"/>
    </location>
</feature>
<keyword evidence="6" id="KW-1185">Reference proteome</keyword>
<organism evidence="4 7">
    <name type="scientific">Arthrobacter zhangbolii</name>
    <dbReference type="NCBI Taxonomy" id="2886936"/>
    <lineage>
        <taxon>Bacteria</taxon>
        <taxon>Bacillati</taxon>
        <taxon>Actinomycetota</taxon>
        <taxon>Actinomycetes</taxon>
        <taxon>Micrococcales</taxon>
        <taxon>Micrococcaceae</taxon>
        <taxon>Arthrobacter</taxon>
    </lineage>
</organism>
<dbReference type="InterPro" id="IPR025326">
    <property type="entry name" value="DUF4232"/>
</dbReference>
<proteinExistence type="predicted"/>
<dbReference type="PROSITE" id="PS51257">
    <property type="entry name" value="PROKAR_LIPOPROTEIN"/>
    <property type="match status" value="1"/>
</dbReference>
<evidence type="ECO:0000313" key="6">
    <source>
        <dbReference type="Proteomes" id="UP000829758"/>
    </source>
</evidence>
<keyword evidence="2" id="KW-0732">Signal</keyword>
<sequence>MNTRTAVSRAATAPARKALTLLALLTLSGATLTGCGSAESDDAGSSSSSPSPTATASAPSAAPSTSAVPSTPAAEPSTGTAAAGPAPCTAGTLSGAVEDVPGGATGGGVYRALVLTNTSADDSCTLAGYPGVSYLDAAGTQVGAAAARTEGTQAVPVTLAPGQSAAAELQETVAQKYGECQVQPTASLLVYPPEDTASLTITYPSTGCLNQDIELLHIGVLQAR</sequence>
<name>A0A9X1M8W0_9MICC</name>
<evidence type="ECO:0000259" key="3">
    <source>
        <dbReference type="Pfam" id="PF14016"/>
    </source>
</evidence>
<evidence type="ECO:0000256" key="1">
    <source>
        <dbReference type="SAM" id="MobiDB-lite"/>
    </source>
</evidence>
<dbReference type="Pfam" id="PF14016">
    <property type="entry name" value="DUF4232"/>
    <property type="match status" value="1"/>
</dbReference>
<feature type="signal peptide" evidence="2">
    <location>
        <begin position="1"/>
        <end position="33"/>
    </location>
</feature>
<feature type="domain" description="DUF4232" evidence="3">
    <location>
        <begin position="88"/>
        <end position="212"/>
    </location>
</feature>
<dbReference type="Proteomes" id="UP001155145">
    <property type="component" value="Unassembled WGS sequence"/>
</dbReference>
<evidence type="ECO:0000256" key="2">
    <source>
        <dbReference type="SAM" id="SignalP"/>
    </source>
</evidence>
<protein>
    <submittedName>
        <fullName evidence="4">DUF4232 domain-containing protein</fullName>
    </submittedName>
</protein>
<evidence type="ECO:0000313" key="7">
    <source>
        <dbReference type="Proteomes" id="UP001155145"/>
    </source>
</evidence>